<gene>
    <name evidence="3" type="ORF">DI09_120p60</name>
</gene>
<accession>A0A098VVL4</accession>
<protein>
    <submittedName>
        <fullName evidence="3">Uncharacterized protein</fullName>
    </submittedName>
</protein>
<proteinExistence type="predicted"/>
<feature type="region of interest" description="Disordered" evidence="1">
    <location>
        <begin position="84"/>
        <end position="105"/>
    </location>
</feature>
<name>A0A098VVL4_9MICR</name>
<feature type="signal peptide" evidence="2">
    <location>
        <begin position="1"/>
        <end position="22"/>
    </location>
</feature>
<comment type="caution">
    <text evidence="3">The sequence shown here is derived from an EMBL/GenBank/DDBJ whole genome shotgun (WGS) entry which is preliminary data.</text>
</comment>
<organism evidence="3 4">
    <name type="scientific">Mitosporidium daphniae</name>
    <dbReference type="NCBI Taxonomy" id="1485682"/>
    <lineage>
        <taxon>Eukaryota</taxon>
        <taxon>Fungi</taxon>
        <taxon>Fungi incertae sedis</taxon>
        <taxon>Microsporidia</taxon>
        <taxon>Mitosporidium</taxon>
    </lineage>
</organism>
<reference evidence="3 4" key="1">
    <citation type="submission" date="2014-04" db="EMBL/GenBank/DDBJ databases">
        <title>A new species of microsporidia sheds light on the evolution of extreme parasitism.</title>
        <authorList>
            <person name="Haag K.L."/>
            <person name="James T.Y."/>
            <person name="Larsson R."/>
            <person name="Schaer T.M."/>
            <person name="Refardt D."/>
            <person name="Pombert J.-F."/>
            <person name="Ebert D."/>
        </authorList>
    </citation>
    <scope>NUCLEOTIDE SEQUENCE [LARGE SCALE GENOMIC DNA]</scope>
    <source>
        <strain evidence="3 4">UGP3</strain>
        <tissue evidence="3">Spores</tissue>
    </source>
</reference>
<evidence type="ECO:0000256" key="2">
    <source>
        <dbReference type="SAM" id="SignalP"/>
    </source>
</evidence>
<evidence type="ECO:0000256" key="1">
    <source>
        <dbReference type="SAM" id="MobiDB-lite"/>
    </source>
</evidence>
<dbReference type="RefSeq" id="XP_013239391.1">
    <property type="nucleotide sequence ID" value="XM_013383937.1"/>
</dbReference>
<sequence length="105" mass="12128">MSVQKLLLLVVFLVFFALPSLQHEGLDQTEDERQDSGTLHDIIRDHPSNVPSTQDRILNHMYDILARATTEMGENFDRARTEMGENFDRAKTEMGENFDRAKTEM</sequence>
<feature type="region of interest" description="Disordered" evidence="1">
    <location>
        <begin position="27"/>
        <end position="51"/>
    </location>
</feature>
<dbReference type="AlphaFoldDB" id="A0A098VVL4"/>
<feature type="non-terminal residue" evidence="3">
    <location>
        <position position="105"/>
    </location>
</feature>
<dbReference type="Proteomes" id="UP000029725">
    <property type="component" value="Unassembled WGS sequence"/>
</dbReference>
<dbReference type="VEuPathDB" id="MicrosporidiaDB:DI09_120p60"/>
<evidence type="ECO:0000313" key="4">
    <source>
        <dbReference type="Proteomes" id="UP000029725"/>
    </source>
</evidence>
<keyword evidence="2" id="KW-0732">Signal</keyword>
<dbReference type="EMBL" id="JMKJ01000023">
    <property type="protein sequence ID" value="KGG52955.1"/>
    <property type="molecule type" value="Genomic_DNA"/>
</dbReference>
<keyword evidence="4" id="KW-1185">Reference proteome</keyword>
<feature type="chain" id="PRO_5001942060" evidence="2">
    <location>
        <begin position="23"/>
        <end position="105"/>
    </location>
</feature>
<dbReference type="GeneID" id="25258164"/>
<evidence type="ECO:0000313" key="3">
    <source>
        <dbReference type="EMBL" id="KGG52955.1"/>
    </source>
</evidence>
<dbReference type="HOGENOM" id="CLU_2242932_0_0_1"/>